<dbReference type="GO" id="GO:0008270">
    <property type="term" value="F:zinc ion binding"/>
    <property type="evidence" value="ECO:0007669"/>
    <property type="project" value="UniProtKB-KW"/>
</dbReference>
<evidence type="ECO:0000259" key="7">
    <source>
        <dbReference type="PROSITE" id="PS50071"/>
    </source>
</evidence>
<keyword evidence="4" id="KW-0479">Metal-binding</keyword>
<dbReference type="PROSITE" id="PS50157">
    <property type="entry name" value="ZINC_FINGER_C2H2_2"/>
    <property type="match status" value="1"/>
</dbReference>
<comment type="subcellular location">
    <subcellularLocation>
        <location evidence="5">Nucleus</location>
    </subcellularLocation>
</comment>
<proteinExistence type="predicted"/>
<feature type="domain" description="C2H2-type" evidence="8">
    <location>
        <begin position="329"/>
        <end position="357"/>
    </location>
</feature>
<evidence type="ECO:0000256" key="5">
    <source>
        <dbReference type="PROSITE-ProRule" id="PRU00108"/>
    </source>
</evidence>
<accession>A0A9P5HIU3</accession>
<keyword evidence="4" id="KW-0863">Zinc-finger</keyword>
<evidence type="ECO:0000313" key="10">
    <source>
        <dbReference type="Proteomes" id="UP000722485"/>
    </source>
</evidence>
<gene>
    <name evidence="9" type="ORF">G7Z17_g1220</name>
</gene>
<dbReference type="PROSITE" id="PS00028">
    <property type="entry name" value="ZINC_FINGER_C2H2_1"/>
    <property type="match status" value="1"/>
</dbReference>
<dbReference type="AlphaFoldDB" id="A0A9P5HIU3"/>
<dbReference type="InterPro" id="IPR050224">
    <property type="entry name" value="TALE_homeobox"/>
</dbReference>
<evidence type="ECO:0000256" key="1">
    <source>
        <dbReference type="ARBA" id="ARBA00023125"/>
    </source>
</evidence>
<feature type="DNA-binding region" description="Homeobox" evidence="5">
    <location>
        <begin position="122"/>
        <end position="184"/>
    </location>
</feature>
<dbReference type="OrthoDB" id="10056939at2759"/>
<dbReference type="GO" id="GO:0005634">
    <property type="term" value="C:nucleus"/>
    <property type="evidence" value="ECO:0007669"/>
    <property type="project" value="UniProtKB-SubCell"/>
</dbReference>
<dbReference type="SUPFAM" id="SSF46689">
    <property type="entry name" value="Homeodomain-like"/>
    <property type="match status" value="1"/>
</dbReference>
<dbReference type="PANTHER" id="PTHR11850">
    <property type="entry name" value="HOMEOBOX PROTEIN TRANSCRIPTION FACTORS"/>
    <property type="match status" value="1"/>
</dbReference>
<feature type="region of interest" description="Disordered" evidence="6">
    <location>
        <begin position="194"/>
        <end position="217"/>
    </location>
</feature>
<feature type="compositionally biased region" description="Polar residues" evidence="6">
    <location>
        <begin position="915"/>
        <end position="924"/>
    </location>
</feature>
<dbReference type="GO" id="GO:0003677">
    <property type="term" value="F:DNA binding"/>
    <property type="evidence" value="ECO:0007669"/>
    <property type="project" value="UniProtKB-UniRule"/>
</dbReference>
<keyword evidence="1 5" id="KW-0238">DNA-binding</keyword>
<evidence type="ECO:0000256" key="6">
    <source>
        <dbReference type="SAM" id="MobiDB-lite"/>
    </source>
</evidence>
<dbReference type="SMART" id="SM00355">
    <property type="entry name" value="ZnF_C2H2"/>
    <property type="match status" value="3"/>
</dbReference>
<dbReference type="InterPro" id="IPR008422">
    <property type="entry name" value="KN_HD"/>
</dbReference>
<keyword evidence="3 5" id="KW-0539">Nucleus</keyword>
<feature type="compositionally biased region" description="Basic residues" evidence="6">
    <location>
        <begin position="303"/>
        <end position="313"/>
    </location>
</feature>
<dbReference type="InterPro" id="IPR013087">
    <property type="entry name" value="Znf_C2H2_type"/>
</dbReference>
<keyword evidence="10" id="KW-1185">Reference proteome</keyword>
<dbReference type="Pfam" id="PF05920">
    <property type="entry name" value="Homeobox_KN"/>
    <property type="match status" value="1"/>
</dbReference>
<dbReference type="SMART" id="SM00389">
    <property type="entry name" value="HOX"/>
    <property type="match status" value="1"/>
</dbReference>
<evidence type="ECO:0000256" key="3">
    <source>
        <dbReference type="ARBA" id="ARBA00023242"/>
    </source>
</evidence>
<reference evidence="9" key="1">
    <citation type="submission" date="2020-03" db="EMBL/GenBank/DDBJ databases">
        <title>Draft Genome Sequence of Cylindrodendrum hubeiense.</title>
        <authorList>
            <person name="Buettner E."/>
            <person name="Kellner H."/>
        </authorList>
    </citation>
    <scope>NUCLEOTIDE SEQUENCE</scope>
    <source>
        <strain evidence="9">IHI 201604</strain>
    </source>
</reference>
<dbReference type="GO" id="GO:0006355">
    <property type="term" value="P:regulation of DNA-templated transcription"/>
    <property type="evidence" value="ECO:0007669"/>
    <property type="project" value="InterPro"/>
</dbReference>
<sequence>MHDLEDFILWGDVVHSPDWVAWEEELSEPSALPRAPAVDLNTELSLTNNVHDFNFGALPNLSDESNHGSSFFLDCEYPSFDSGEHVTPVGGLSETPAPLCSTGCTSDSITTSAPDPNDSVPLTKIRPRFSQQSIQILKKWLLLHCHDPYLDEEENAMLQHQTGLNKTQISNWLSNARRRGKVQPAKFTVHRAGNAGTEPIDIPRRPPTPTVKSNMPDLNPLQRWVESPPENEPACVNAIAKAVASTGESSPGTNGPHDSTLDDEASDRSICNGSSASSFGTSSGGSLGSAYSHNSGGSCTSFGRRRRRRRRANPKREEQTSLIEPLKPYQCTFCTETFKTKHVWQRHEKSLHLSLESWVCAPDGPRAVDPKTNQICCVFCAKVNPDDAHVDSHNHATCEMRSPDERTFYRKDHLNQHLRLVHGAKFLDWCMEPWKVTTSDIQSQCGFCGIVMHSWPIRVEHLAEHFKSGNTIAEWKGDWGFEPKVLDMLKNAIPPYLIEMERNSTYPYIATCTPTESPRTAYELITLELSYFMENYQEKNGSLPRNAEMQLEACRVIFASEVLSLEGFSAEPSWLRDLLMTEEISKKARFSPLRQGAENRLAILRINGKDNLFEQCPLELELTKFVCAKISTSLTVTDDELQEECCGIIGRVEDNSKTPSDFISNWLVRLVMSSTSWLVKFRRRANLPASDNTIGPGSNLENITNIDSTIYNYSGLERCLGEYVATQRAMGIWPSNGDLERQARKIMSESEETWNQTADNIDWLAAFKHHHSQNTGAMNGLTSHIQPTTGMQQLSTPSSDLLVQAVNVGRPSSNARNFEGMMKNTFFLNDTNCYRRLAQDLTRFVTSTMSPNNPNRHVPTDAEIQHQARCILFDSDDLWNQTAADNEQWLRRFKRDVGIISAEPTPGGQEGEQPILSQHNEPFL</sequence>
<organism evidence="9 10">
    <name type="scientific">Cylindrodendrum hubeiense</name>
    <dbReference type="NCBI Taxonomy" id="595255"/>
    <lineage>
        <taxon>Eukaryota</taxon>
        <taxon>Fungi</taxon>
        <taxon>Dikarya</taxon>
        <taxon>Ascomycota</taxon>
        <taxon>Pezizomycotina</taxon>
        <taxon>Sordariomycetes</taxon>
        <taxon>Hypocreomycetidae</taxon>
        <taxon>Hypocreales</taxon>
        <taxon>Nectriaceae</taxon>
        <taxon>Cylindrodendrum</taxon>
    </lineage>
</organism>
<feature type="domain" description="Homeobox" evidence="7">
    <location>
        <begin position="120"/>
        <end position="183"/>
    </location>
</feature>
<feature type="compositionally biased region" description="Polar residues" evidence="6">
    <location>
        <begin position="246"/>
        <end position="257"/>
    </location>
</feature>
<dbReference type="CDD" id="cd00086">
    <property type="entry name" value="homeodomain"/>
    <property type="match status" value="1"/>
</dbReference>
<protein>
    <submittedName>
        <fullName evidence="9">Uncharacterized protein</fullName>
    </submittedName>
</protein>
<comment type="caution">
    <text evidence="9">The sequence shown here is derived from an EMBL/GenBank/DDBJ whole genome shotgun (WGS) entry which is preliminary data.</text>
</comment>
<dbReference type="InterPro" id="IPR001356">
    <property type="entry name" value="HD"/>
</dbReference>
<feature type="region of interest" description="Disordered" evidence="6">
    <location>
        <begin position="243"/>
        <end position="321"/>
    </location>
</feature>
<dbReference type="Gene3D" id="1.10.10.60">
    <property type="entry name" value="Homeodomain-like"/>
    <property type="match status" value="1"/>
</dbReference>
<evidence type="ECO:0000256" key="2">
    <source>
        <dbReference type="ARBA" id="ARBA00023155"/>
    </source>
</evidence>
<keyword evidence="2 5" id="KW-0371">Homeobox</keyword>
<evidence type="ECO:0000259" key="8">
    <source>
        <dbReference type="PROSITE" id="PS50157"/>
    </source>
</evidence>
<name>A0A9P5HIU3_9HYPO</name>
<evidence type="ECO:0000313" key="9">
    <source>
        <dbReference type="EMBL" id="KAF7556704.1"/>
    </source>
</evidence>
<dbReference type="Proteomes" id="UP000722485">
    <property type="component" value="Unassembled WGS sequence"/>
</dbReference>
<dbReference type="InterPro" id="IPR009057">
    <property type="entry name" value="Homeodomain-like_sf"/>
</dbReference>
<dbReference type="PROSITE" id="PS50071">
    <property type="entry name" value="HOMEOBOX_2"/>
    <property type="match status" value="1"/>
</dbReference>
<dbReference type="EMBL" id="JAANBB010000010">
    <property type="protein sequence ID" value="KAF7556704.1"/>
    <property type="molecule type" value="Genomic_DNA"/>
</dbReference>
<feature type="region of interest" description="Disordered" evidence="6">
    <location>
        <begin position="901"/>
        <end position="924"/>
    </location>
</feature>
<keyword evidence="4" id="KW-0862">Zinc</keyword>
<evidence type="ECO:0000256" key="4">
    <source>
        <dbReference type="PROSITE-ProRule" id="PRU00042"/>
    </source>
</evidence>